<evidence type="ECO:0000313" key="2">
    <source>
        <dbReference type="EMBL" id="EGR33857.1"/>
    </source>
</evidence>
<proteinExistence type="predicted"/>
<dbReference type="Proteomes" id="UP000008983">
    <property type="component" value="Unassembled WGS sequence"/>
</dbReference>
<name>G0QLP7_ICHMU</name>
<sequence>MIQHQQQHSTSTQIMYNNISMEFHIRENITYQTFDQLLKEVFQIQGQILGLVDKQSKSVYDIVEFCNLSKNFKSGQKFQLIVNYNNSTDTSENQKILSTPTQNMSRRYNGQTKSQYRNKSADQHRINNRQNSIKNEEHNIFYIEDYEAFMGNIIKEGSTQIFTFLFLDEKNTMKQYGPLLSRSYQQNFPQINFYYSLYPSKRQRGPFQPSDNTYLLSFQNFKIKIYKQLCIQFKVFSWKLISF</sequence>
<evidence type="ECO:0000256" key="1">
    <source>
        <dbReference type="SAM" id="MobiDB-lite"/>
    </source>
</evidence>
<feature type="compositionally biased region" description="Polar residues" evidence="1">
    <location>
        <begin position="101"/>
        <end position="118"/>
    </location>
</feature>
<dbReference type="AlphaFoldDB" id="G0QLP7"/>
<dbReference type="InParanoid" id="G0QLP7"/>
<dbReference type="EMBL" id="GL983294">
    <property type="protein sequence ID" value="EGR33857.1"/>
    <property type="molecule type" value="Genomic_DNA"/>
</dbReference>
<protein>
    <submittedName>
        <fullName evidence="2">Uncharacterized protein</fullName>
    </submittedName>
</protein>
<gene>
    <name evidence="2" type="ORF">IMG5_034560</name>
</gene>
<feature type="region of interest" description="Disordered" evidence="1">
    <location>
        <begin position="101"/>
        <end position="129"/>
    </location>
</feature>
<accession>G0QLP7</accession>
<reference evidence="2 3" key="1">
    <citation type="submission" date="2011-07" db="EMBL/GenBank/DDBJ databases">
        <authorList>
            <person name="Coyne R."/>
            <person name="Brami D."/>
            <person name="Johnson J."/>
            <person name="Hostetler J."/>
            <person name="Hannick L."/>
            <person name="Clark T."/>
            <person name="Cassidy-Hanley D."/>
            <person name="Inman J."/>
        </authorList>
    </citation>
    <scope>NUCLEOTIDE SEQUENCE [LARGE SCALE GENOMIC DNA]</scope>
    <source>
        <strain evidence="2 3">G5</strain>
    </source>
</reference>
<evidence type="ECO:0000313" key="3">
    <source>
        <dbReference type="Proteomes" id="UP000008983"/>
    </source>
</evidence>
<dbReference type="GeneID" id="14910046"/>
<keyword evidence="3" id="KW-1185">Reference proteome</keyword>
<organism evidence="2 3">
    <name type="scientific">Ichthyophthirius multifiliis</name>
    <name type="common">White spot disease agent</name>
    <name type="synonym">Ich</name>
    <dbReference type="NCBI Taxonomy" id="5932"/>
    <lineage>
        <taxon>Eukaryota</taxon>
        <taxon>Sar</taxon>
        <taxon>Alveolata</taxon>
        <taxon>Ciliophora</taxon>
        <taxon>Intramacronucleata</taxon>
        <taxon>Oligohymenophorea</taxon>
        <taxon>Hymenostomatida</taxon>
        <taxon>Ophryoglenina</taxon>
        <taxon>Ichthyophthirius</taxon>
    </lineage>
</organism>
<dbReference type="RefSeq" id="XP_004039081.1">
    <property type="nucleotide sequence ID" value="XM_004039033.1"/>
</dbReference>